<dbReference type="InterPro" id="IPR045864">
    <property type="entry name" value="aa-tRNA-synth_II/BPL/LPL"/>
</dbReference>
<keyword evidence="6" id="KW-1185">Reference proteome</keyword>
<dbReference type="InterPro" id="IPR024897">
    <property type="entry name" value="LipL"/>
</dbReference>
<protein>
    <recommendedName>
        <fullName evidence="3">Octanoyl-[GcvH]:protein N-octanoyltransferase</fullName>
        <ecNumber evidence="3">2.3.1.204</ecNumber>
    </recommendedName>
    <alternativeName>
        <fullName evidence="3">Octanoyl-[GcvH]:E2 amidotransferase</fullName>
    </alternativeName>
</protein>
<evidence type="ECO:0000313" key="6">
    <source>
        <dbReference type="Proteomes" id="UP000240509"/>
    </source>
</evidence>
<reference evidence="5 6" key="1">
    <citation type="submission" date="2018-03" db="EMBL/GenBank/DDBJ databases">
        <title>Alkalicoccus saliphilus sp. nov., isolated from a mineral pool.</title>
        <authorList>
            <person name="Zhao B."/>
        </authorList>
    </citation>
    <scope>NUCLEOTIDE SEQUENCE [LARGE SCALE GENOMIC DNA]</scope>
    <source>
        <strain evidence="5 6">6AG</strain>
    </source>
</reference>
<dbReference type="PANTHER" id="PTHR43679:SF2">
    <property type="entry name" value="OCTANOYL-[GCVH]:PROTEIN N-OCTANOYLTRANSFERASE"/>
    <property type="match status" value="1"/>
</dbReference>
<dbReference type="OrthoDB" id="2080934at2"/>
<comment type="function">
    <text evidence="3">Catalyzes the amidotransfer (transamidation) of the octanoyl moiety from octanoyl-GcvH to the lipoyl domain of the E2 subunit of lipoate-dependent enzymes.</text>
</comment>
<dbReference type="InterPro" id="IPR004143">
    <property type="entry name" value="BPL_LPL_catalytic"/>
</dbReference>
<comment type="pathway">
    <text evidence="3">Protein modification; protein lipoylation via endogenous pathway; protein N(6)-(lipoyl)lysine from octanoyl-[acyl-carrier-protein].</text>
</comment>
<organism evidence="5 6">
    <name type="scientific">Alkalicoccus saliphilus</name>
    <dbReference type="NCBI Taxonomy" id="200989"/>
    <lineage>
        <taxon>Bacteria</taxon>
        <taxon>Bacillati</taxon>
        <taxon>Bacillota</taxon>
        <taxon>Bacilli</taxon>
        <taxon>Bacillales</taxon>
        <taxon>Bacillaceae</taxon>
        <taxon>Alkalicoccus</taxon>
    </lineage>
</organism>
<dbReference type="PROSITE" id="PS51733">
    <property type="entry name" value="BPL_LPL_CATALYTIC"/>
    <property type="match status" value="1"/>
</dbReference>
<evidence type="ECO:0000313" key="5">
    <source>
        <dbReference type="EMBL" id="PTL38311.1"/>
    </source>
</evidence>
<dbReference type="GO" id="GO:0009249">
    <property type="term" value="P:protein lipoylation"/>
    <property type="evidence" value="ECO:0007669"/>
    <property type="project" value="UniProtKB-UniRule"/>
</dbReference>
<dbReference type="SUPFAM" id="SSF55681">
    <property type="entry name" value="Class II aaRS and biotin synthetases"/>
    <property type="match status" value="1"/>
</dbReference>
<gene>
    <name evidence="3" type="primary">lipL</name>
    <name evidence="5" type="ORF">C6Y45_11735</name>
</gene>
<sequence>MYELPEIMKQNTWYVMDQSVTGIPLNPMASFAMDDTLCEKIAGMPDTGIARSWVHDNTVVLGIQDSRLPSMKEGRAFLEKEGYRVIVRNSGGLAVVLDPHVYNLSLLFPESKALTIDKGYEAMTAFTRELLPELGEKIQDGEIAVSYCPGRYDLSVDGRKFAGISQRRIRGGIAVQIYLAVQKSGAERAGLIRRFYEKAAQGGPVKYHYPQIEPESMASLSEILGWELTNEELTRRILLALKKQSGHLSTLELSAEEQERFEYHLDRMEKRNERLY</sequence>
<dbReference type="Pfam" id="PF21948">
    <property type="entry name" value="LplA-B_cat"/>
    <property type="match status" value="1"/>
</dbReference>
<proteinExistence type="inferred from homology"/>
<evidence type="ECO:0000259" key="4">
    <source>
        <dbReference type="PROSITE" id="PS51733"/>
    </source>
</evidence>
<feature type="domain" description="BPL/LPL catalytic" evidence="4">
    <location>
        <begin position="44"/>
        <end position="228"/>
    </location>
</feature>
<feature type="active site" description="Acyl-thioester intermediate" evidence="3">
    <location>
        <position position="148"/>
    </location>
</feature>
<dbReference type="RefSeq" id="WP_107585418.1">
    <property type="nucleotide sequence ID" value="NZ_PZJJ01000020.1"/>
</dbReference>
<name>A0A2T4U4I2_9BACI</name>
<comment type="miscellaneous">
    <text evidence="3">The reaction proceeds via a thioester-linked acyl-enzyme intermediate.</text>
</comment>
<evidence type="ECO:0000256" key="2">
    <source>
        <dbReference type="ARBA" id="ARBA00023315"/>
    </source>
</evidence>
<dbReference type="GO" id="GO:0033819">
    <property type="term" value="F:lipoyl(octanoyl) transferase activity"/>
    <property type="evidence" value="ECO:0007669"/>
    <property type="project" value="InterPro"/>
</dbReference>
<comment type="similarity">
    <text evidence="3">Belongs to the octanoyltransferase LipL family.</text>
</comment>
<evidence type="ECO:0000256" key="1">
    <source>
        <dbReference type="ARBA" id="ARBA00022679"/>
    </source>
</evidence>
<keyword evidence="2 3" id="KW-0012">Acyltransferase</keyword>
<accession>A0A2T4U4I2</accession>
<dbReference type="InterPro" id="IPR050664">
    <property type="entry name" value="Octanoyltrans_LipM/LipL"/>
</dbReference>
<comment type="caution">
    <text evidence="5">The sequence shown here is derived from an EMBL/GenBank/DDBJ whole genome shotgun (WGS) entry which is preliminary data.</text>
</comment>
<dbReference type="EMBL" id="PZJJ01000020">
    <property type="protein sequence ID" value="PTL38311.1"/>
    <property type="molecule type" value="Genomic_DNA"/>
</dbReference>
<comment type="catalytic activity">
    <reaction evidence="3">
        <text>N(6)-octanoyl-L-lysyl-[glycine-cleavage complex H protein] + L-lysyl-[lipoyl-carrier protein] = N(6)-octanoyl-L-lysyl-[lipoyl-carrier protein] + L-lysyl-[glycine-cleavage complex H protein]</text>
        <dbReference type="Rhea" id="RHEA:20213"/>
        <dbReference type="Rhea" id="RHEA-COMP:10500"/>
        <dbReference type="Rhea" id="RHEA-COMP:10501"/>
        <dbReference type="Rhea" id="RHEA-COMP:10503"/>
        <dbReference type="Rhea" id="RHEA-COMP:10504"/>
        <dbReference type="ChEBI" id="CHEBI:29969"/>
        <dbReference type="ChEBI" id="CHEBI:78809"/>
        <dbReference type="EC" id="2.3.1.204"/>
    </reaction>
</comment>
<dbReference type="Gene3D" id="3.30.930.10">
    <property type="entry name" value="Bira Bifunctional Protein, Domain 2"/>
    <property type="match status" value="1"/>
</dbReference>
<dbReference type="AlphaFoldDB" id="A0A2T4U4I2"/>
<evidence type="ECO:0000256" key="3">
    <source>
        <dbReference type="HAMAP-Rule" id="MF_02119"/>
    </source>
</evidence>
<dbReference type="EC" id="2.3.1.204" evidence="3"/>
<dbReference type="HAMAP" id="MF_02119">
    <property type="entry name" value="LipL"/>
    <property type="match status" value="1"/>
</dbReference>
<feature type="site" description="Lowers pKa of active site Cys" evidence="3">
    <location>
        <position position="160"/>
    </location>
</feature>
<dbReference type="PANTHER" id="PTHR43679">
    <property type="entry name" value="OCTANOYLTRANSFERASE LIPM-RELATED"/>
    <property type="match status" value="1"/>
</dbReference>
<dbReference type="CDD" id="cd16443">
    <property type="entry name" value="LplA"/>
    <property type="match status" value="1"/>
</dbReference>
<dbReference type="Proteomes" id="UP000240509">
    <property type="component" value="Unassembled WGS sequence"/>
</dbReference>
<keyword evidence="1 3" id="KW-0808">Transferase</keyword>
<dbReference type="GO" id="GO:0009107">
    <property type="term" value="P:lipoate biosynthetic process"/>
    <property type="evidence" value="ECO:0007669"/>
    <property type="project" value="UniProtKB-UniRule"/>
</dbReference>